<evidence type="ECO:0000256" key="1">
    <source>
        <dbReference type="ARBA" id="ARBA00012880"/>
    </source>
</evidence>
<evidence type="ECO:0000256" key="4">
    <source>
        <dbReference type="ARBA" id="ARBA00022691"/>
    </source>
</evidence>
<keyword evidence="2 7" id="KW-0489">Methyltransferase</keyword>
<evidence type="ECO:0000313" key="7">
    <source>
        <dbReference type="EMBL" id="CZR56467.1"/>
    </source>
</evidence>
<sequence>MEHSPEIQALIAKYPTLGKAIETGIESDDGREAEVLKFILSHPKCSEFKEAPLTLLAAIDEFSYKHDFLISIGPHKADIVSKLVEKENIKTVVELGGYLGYSAILFAHAMKSRVQSSEEVKDLKVWSLEMNPEFADVARQLIQLAGLSDIITVVTGPAEESLHKLVEKANLKNVDMIFLDHVEELYTQDFKVCQELGLLRKGTVVLADNVVRPGAPEYREFVRGMEGIRSEGVKGLIQLGDLADEFEISYVL</sequence>
<dbReference type="CDD" id="cd02440">
    <property type="entry name" value="AdoMet_MTases"/>
    <property type="match status" value="1"/>
</dbReference>
<dbReference type="GO" id="GO:0032259">
    <property type="term" value="P:methylation"/>
    <property type="evidence" value="ECO:0007669"/>
    <property type="project" value="UniProtKB-KW"/>
</dbReference>
<dbReference type="Gene3D" id="3.40.50.150">
    <property type="entry name" value="Vaccinia Virus protein VP39"/>
    <property type="match status" value="1"/>
</dbReference>
<keyword evidence="5" id="KW-0128">Catecholamine metabolism</keyword>
<dbReference type="OrthoDB" id="186626at2759"/>
<evidence type="ECO:0000313" key="8">
    <source>
        <dbReference type="Proteomes" id="UP000184330"/>
    </source>
</evidence>
<dbReference type="GO" id="GO:0006584">
    <property type="term" value="P:catecholamine metabolic process"/>
    <property type="evidence" value="ECO:0007669"/>
    <property type="project" value="UniProtKB-KW"/>
</dbReference>
<keyword evidence="3 7" id="KW-0808">Transferase</keyword>
<keyword evidence="4" id="KW-0949">S-adenosyl-L-methionine</keyword>
<dbReference type="SUPFAM" id="SSF53335">
    <property type="entry name" value="S-adenosyl-L-methionine-dependent methyltransferases"/>
    <property type="match status" value="1"/>
</dbReference>
<dbReference type="AlphaFoldDB" id="A0A1L7WUL3"/>
<gene>
    <name evidence="7" type="ORF">PAC_06355</name>
</gene>
<dbReference type="Proteomes" id="UP000184330">
    <property type="component" value="Unassembled WGS sequence"/>
</dbReference>
<dbReference type="InterPro" id="IPR029063">
    <property type="entry name" value="SAM-dependent_MTases_sf"/>
</dbReference>
<evidence type="ECO:0000256" key="3">
    <source>
        <dbReference type="ARBA" id="ARBA00022679"/>
    </source>
</evidence>
<reference evidence="7 8" key="1">
    <citation type="submission" date="2016-03" db="EMBL/GenBank/DDBJ databases">
        <authorList>
            <person name="Ploux O."/>
        </authorList>
    </citation>
    <scope>NUCLEOTIDE SEQUENCE [LARGE SCALE GENOMIC DNA]</scope>
    <source>
        <strain evidence="7 8">UAMH 11012</strain>
    </source>
</reference>
<dbReference type="GO" id="GO:0008171">
    <property type="term" value="F:O-methyltransferase activity"/>
    <property type="evidence" value="ECO:0007669"/>
    <property type="project" value="InterPro"/>
</dbReference>
<accession>A0A1L7WUL3</accession>
<dbReference type="EMBL" id="FJOG01000008">
    <property type="protein sequence ID" value="CZR56467.1"/>
    <property type="molecule type" value="Genomic_DNA"/>
</dbReference>
<protein>
    <recommendedName>
        <fullName evidence="1">catechol O-methyltransferase</fullName>
        <ecNumber evidence="1">2.1.1.6</ecNumber>
    </recommendedName>
</protein>
<dbReference type="PANTHER" id="PTHR43836:SF2">
    <property type="entry name" value="CATECHOL O-METHYLTRANSFERASE 1-RELATED"/>
    <property type="match status" value="1"/>
</dbReference>
<dbReference type="PANTHER" id="PTHR43836">
    <property type="entry name" value="CATECHOL O-METHYLTRANSFERASE 1-RELATED"/>
    <property type="match status" value="1"/>
</dbReference>
<dbReference type="EC" id="2.1.1.6" evidence="1"/>
<comment type="similarity">
    <text evidence="6">Belongs to the class I-like SAM-binding methyltransferase superfamily. Cation-dependent O-methyltransferase family.</text>
</comment>
<organism evidence="7 8">
    <name type="scientific">Phialocephala subalpina</name>
    <dbReference type="NCBI Taxonomy" id="576137"/>
    <lineage>
        <taxon>Eukaryota</taxon>
        <taxon>Fungi</taxon>
        <taxon>Dikarya</taxon>
        <taxon>Ascomycota</taxon>
        <taxon>Pezizomycotina</taxon>
        <taxon>Leotiomycetes</taxon>
        <taxon>Helotiales</taxon>
        <taxon>Mollisiaceae</taxon>
        <taxon>Phialocephala</taxon>
        <taxon>Phialocephala fortinii species complex</taxon>
    </lineage>
</organism>
<dbReference type="STRING" id="576137.A0A1L7WUL3"/>
<keyword evidence="8" id="KW-1185">Reference proteome</keyword>
<evidence type="ECO:0000256" key="6">
    <source>
        <dbReference type="ARBA" id="ARBA00023453"/>
    </source>
</evidence>
<name>A0A1L7WUL3_9HELO</name>
<evidence type="ECO:0000256" key="5">
    <source>
        <dbReference type="ARBA" id="ARBA00022939"/>
    </source>
</evidence>
<dbReference type="Pfam" id="PF01596">
    <property type="entry name" value="Methyltransf_3"/>
    <property type="match status" value="1"/>
</dbReference>
<proteinExistence type="inferred from homology"/>
<dbReference type="PROSITE" id="PS51682">
    <property type="entry name" value="SAM_OMT_I"/>
    <property type="match status" value="1"/>
</dbReference>
<evidence type="ECO:0000256" key="2">
    <source>
        <dbReference type="ARBA" id="ARBA00022603"/>
    </source>
</evidence>
<dbReference type="InterPro" id="IPR002935">
    <property type="entry name" value="SAM_O-MeTrfase"/>
</dbReference>